<keyword evidence="6" id="KW-0411">Iron-sulfur</keyword>
<dbReference type="GO" id="GO:0046872">
    <property type="term" value="F:metal ion binding"/>
    <property type="evidence" value="ECO:0007669"/>
    <property type="project" value="UniProtKB-KW"/>
</dbReference>
<dbReference type="GO" id="GO:0051539">
    <property type="term" value="F:4 iron, 4 sulfur cluster binding"/>
    <property type="evidence" value="ECO:0007669"/>
    <property type="project" value="UniProtKB-KW"/>
</dbReference>
<dbReference type="InterPro" id="IPR058240">
    <property type="entry name" value="rSAM_sf"/>
</dbReference>
<gene>
    <name evidence="8" type="ORF">SCARUB_00293</name>
</gene>
<keyword evidence="3" id="KW-0949">S-adenosyl-L-methionine</keyword>
<evidence type="ECO:0000256" key="1">
    <source>
        <dbReference type="ARBA" id="ARBA00001966"/>
    </source>
</evidence>
<dbReference type="InterPro" id="IPR034466">
    <property type="entry name" value="Methyltransferase_Class_B"/>
</dbReference>
<evidence type="ECO:0000313" key="8">
    <source>
        <dbReference type="EMBL" id="ODS34558.1"/>
    </source>
</evidence>
<dbReference type="Pfam" id="PF02310">
    <property type="entry name" value="B12-binding"/>
    <property type="match status" value="1"/>
</dbReference>
<dbReference type="SFLD" id="SFLDS00029">
    <property type="entry name" value="Radical_SAM"/>
    <property type="match status" value="1"/>
</dbReference>
<dbReference type="InterPro" id="IPR007197">
    <property type="entry name" value="rSAM"/>
</dbReference>
<evidence type="ECO:0000313" key="9">
    <source>
        <dbReference type="Proteomes" id="UP000094056"/>
    </source>
</evidence>
<organism evidence="8 9">
    <name type="scientific">Candidatus Scalindua rubra</name>
    <dbReference type="NCBI Taxonomy" id="1872076"/>
    <lineage>
        <taxon>Bacteria</taxon>
        <taxon>Pseudomonadati</taxon>
        <taxon>Planctomycetota</taxon>
        <taxon>Candidatus Brocadiia</taxon>
        <taxon>Candidatus Brocadiales</taxon>
        <taxon>Candidatus Scalinduaceae</taxon>
        <taxon>Candidatus Scalindua</taxon>
    </lineage>
</organism>
<dbReference type="PANTHER" id="PTHR43409:SF7">
    <property type="entry name" value="BLL1977 PROTEIN"/>
    <property type="match status" value="1"/>
</dbReference>
<reference evidence="8 9" key="1">
    <citation type="submission" date="2016-07" db="EMBL/GenBank/DDBJ databases">
        <title>Draft genome of Scalindua rubra, obtained from a brine-seawater interface in the Red Sea, sheds light on salt adaptation in anammox bacteria.</title>
        <authorList>
            <person name="Speth D.R."/>
            <person name="Lagkouvardos I."/>
            <person name="Wang Y."/>
            <person name="Qian P.-Y."/>
            <person name="Dutilh B.E."/>
            <person name="Jetten M.S."/>
        </authorList>
    </citation>
    <scope>NUCLEOTIDE SEQUENCE [LARGE SCALE GENOMIC DNA]</scope>
    <source>
        <strain evidence="8">BSI-1</strain>
    </source>
</reference>
<name>A0A1E3XG22_9BACT</name>
<feature type="domain" description="B12-binding" evidence="7">
    <location>
        <begin position="15"/>
        <end position="147"/>
    </location>
</feature>
<dbReference type="EMBL" id="MAYW01000004">
    <property type="protein sequence ID" value="ODS34558.1"/>
    <property type="molecule type" value="Genomic_DNA"/>
</dbReference>
<dbReference type="PANTHER" id="PTHR43409">
    <property type="entry name" value="ANAEROBIC MAGNESIUM-PROTOPORPHYRIN IX MONOMETHYL ESTER CYCLASE-RELATED"/>
    <property type="match status" value="1"/>
</dbReference>
<dbReference type="InterPro" id="IPR036724">
    <property type="entry name" value="Cobalamin-bd_sf"/>
</dbReference>
<dbReference type="SFLD" id="SFLDG01123">
    <property type="entry name" value="methyltransferase_(Class_B)"/>
    <property type="match status" value="1"/>
</dbReference>
<evidence type="ECO:0000256" key="2">
    <source>
        <dbReference type="ARBA" id="ARBA00022679"/>
    </source>
</evidence>
<dbReference type="InterPro" id="IPR006158">
    <property type="entry name" value="Cobalamin-bd"/>
</dbReference>
<dbReference type="InterPro" id="IPR023404">
    <property type="entry name" value="rSAM_horseshoe"/>
</dbReference>
<dbReference type="SUPFAM" id="SSF52242">
    <property type="entry name" value="Cobalamin (vitamin B12)-binding domain"/>
    <property type="match status" value="1"/>
</dbReference>
<evidence type="ECO:0000256" key="6">
    <source>
        <dbReference type="ARBA" id="ARBA00023014"/>
    </source>
</evidence>
<dbReference type="GO" id="GO:0031419">
    <property type="term" value="F:cobalamin binding"/>
    <property type="evidence" value="ECO:0007669"/>
    <property type="project" value="InterPro"/>
</dbReference>
<evidence type="ECO:0000256" key="5">
    <source>
        <dbReference type="ARBA" id="ARBA00023004"/>
    </source>
</evidence>
<dbReference type="GO" id="GO:0003824">
    <property type="term" value="F:catalytic activity"/>
    <property type="evidence" value="ECO:0007669"/>
    <property type="project" value="InterPro"/>
</dbReference>
<sequence length="269" mass="30528">MKILLISPPWGNIYGKYHDVARIGSTYPPLGLCYLSAVLKKEGHDVKIIDAEAEGFNIEMIIKKFKAYNPNIVGIQGSSPLMDQASGIAKEIKRVKNVPIVLGGVHVTVLRTEVLREHECFDYGMVGESEFLFRKFIDALEKNQEFDSIPGLIYRKNGKIIFTGERPIIQNLDELPFPDRTSLNFDKYLWSVRKKGIVKLATIQTSRGCPYKCVFCTQAWTFSNSLRFRDPILVVDEIEEIVKNTPATHIVFIDDTIAIKKIPFKGDMQ</sequence>
<dbReference type="Proteomes" id="UP000094056">
    <property type="component" value="Unassembled WGS sequence"/>
</dbReference>
<dbReference type="Gene3D" id="3.80.30.20">
    <property type="entry name" value="tm_1862 like domain"/>
    <property type="match status" value="1"/>
</dbReference>
<comment type="caution">
    <text evidence="8">The sequence shown here is derived from an EMBL/GenBank/DDBJ whole genome shotgun (WGS) entry which is preliminary data.</text>
</comment>
<proteinExistence type="predicted"/>
<evidence type="ECO:0000256" key="4">
    <source>
        <dbReference type="ARBA" id="ARBA00022723"/>
    </source>
</evidence>
<keyword evidence="2" id="KW-0808">Transferase</keyword>
<accession>A0A1E3XG22</accession>
<evidence type="ECO:0000256" key="3">
    <source>
        <dbReference type="ARBA" id="ARBA00022691"/>
    </source>
</evidence>
<dbReference type="AlphaFoldDB" id="A0A1E3XG22"/>
<dbReference type="InterPro" id="IPR051198">
    <property type="entry name" value="BchE-like"/>
</dbReference>
<dbReference type="SFLD" id="SFLDG01082">
    <property type="entry name" value="B12-binding_domain_containing"/>
    <property type="match status" value="1"/>
</dbReference>
<dbReference type="Gene3D" id="3.40.50.280">
    <property type="entry name" value="Cobalamin-binding domain"/>
    <property type="match status" value="1"/>
</dbReference>
<keyword evidence="4" id="KW-0479">Metal-binding</keyword>
<keyword evidence="5" id="KW-0408">Iron</keyword>
<evidence type="ECO:0000259" key="7">
    <source>
        <dbReference type="PROSITE" id="PS51332"/>
    </source>
</evidence>
<dbReference type="CDD" id="cd02068">
    <property type="entry name" value="radical_SAM_B12_BD"/>
    <property type="match status" value="1"/>
</dbReference>
<dbReference type="SUPFAM" id="SSF102114">
    <property type="entry name" value="Radical SAM enzymes"/>
    <property type="match status" value="1"/>
</dbReference>
<dbReference type="PROSITE" id="PS51332">
    <property type="entry name" value="B12_BINDING"/>
    <property type="match status" value="1"/>
</dbReference>
<protein>
    <submittedName>
        <fullName evidence="8">Oxidoreductase</fullName>
    </submittedName>
</protein>
<comment type="cofactor">
    <cofactor evidence="1">
        <name>[4Fe-4S] cluster</name>
        <dbReference type="ChEBI" id="CHEBI:49883"/>
    </cofactor>
</comment>